<dbReference type="InterPro" id="IPR028098">
    <property type="entry name" value="Glyco_trans_4-like_N"/>
</dbReference>
<dbReference type="EMBL" id="CP165735">
    <property type="protein sequence ID" value="XDV71736.1"/>
    <property type="molecule type" value="Genomic_DNA"/>
</dbReference>
<evidence type="ECO:0000259" key="4">
    <source>
        <dbReference type="Pfam" id="PF13439"/>
    </source>
</evidence>
<dbReference type="GO" id="GO:0009103">
    <property type="term" value="P:lipopolysaccharide biosynthetic process"/>
    <property type="evidence" value="ECO:0007669"/>
    <property type="project" value="TreeGrafter"/>
</dbReference>
<dbReference type="Pfam" id="PF00534">
    <property type="entry name" value="Glycos_transf_1"/>
    <property type="match status" value="1"/>
</dbReference>
<feature type="domain" description="Glycosyltransferase subfamily 4-like N-terminal" evidence="4">
    <location>
        <begin position="82"/>
        <end position="156"/>
    </location>
</feature>
<dbReference type="InterPro" id="IPR001296">
    <property type="entry name" value="Glyco_trans_1"/>
</dbReference>
<dbReference type="AlphaFoldDB" id="A0AB39YLX9"/>
<dbReference type="PANTHER" id="PTHR46401">
    <property type="entry name" value="GLYCOSYLTRANSFERASE WBBK-RELATED"/>
    <property type="match status" value="1"/>
</dbReference>
<name>A0AB39YLX9_9MICC</name>
<dbReference type="GO" id="GO:0016757">
    <property type="term" value="F:glycosyltransferase activity"/>
    <property type="evidence" value="ECO:0007669"/>
    <property type="project" value="UniProtKB-KW"/>
</dbReference>
<dbReference type="Pfam" id="PF13439">
    <property type="entry name" value="Glyco_transf_4"/>
    <property type="match status" value="1"/>
</dbReference>
<dbReference type="PANTHER" id="PTHR46401:SF2">
    <property type="entry name" value="GLYCOSYLTRANSFERASE WBBK-RELATED"/>
    <property type="match status" value="1"/>
</dbReference>
<dbReference type="SUPFAM" id="SSF53756">
    <property type="entry name" value="UDP-Glycosyltransferase/glycogen phosphorylase"/>
    <property type="match status" value="1"/>
</dbReference>
<sequence length="347" mass="37719">MNRLKQVSFPSRILSRHVGGNTTYAREIAKGLELRGVEISQLRSSKRAALTALMETWQGLTVPAKPGFVLHYSADTGPLLPTRAPSVVTVHGVASRWITTARSARQEMIWRTRVQRAIQSTDAVITVSKSSADDVSEVFGMDPALITTIPHGIDTEYFAQPRALSDRLQHLRSTPYVLYLGNIEPRKNLIELVRAFSLPQLKDLGAKLVIAGKPAWNAAETMTAIESAGIEHLGFVDDDERVALMQHAALFAFPSLYEGFGFPVLEAMASGTPVICSDRGSLKEVAGPAFLFEDTDADSIARGIAGALGSSAGTGHSRDAGFAWAKRFSWDASVDAHTEVYEQVLQR</sequence>
<evidence type="ECO:0000259" key="3">
    <source>
        <dbReference type="Pfam" id="PF00534"/>
    </source>
</evidence>
<organism evidence="5">
    <name type="scientific">Paenarthrobacter sp. AMU7</name>
    <dbReference type="NCBI Taxonomy" id="3162492"/>
    <lineage>
        <taxon>Bacteria</taxon>
        <taxon>Bacillati</taxon>
        <taxon>Actinomycetota</taxon>
        <taxon>Actinomycetes</taxon>
        <taxon>Micrococcales</taxon>
        <taxon>Micrococcaceae</taxon>
        <taxon>Paenarthrobacter</taxon>
    </lineage>
</organism>
<evidence type="ECO:0000313" key="5">
    <source>
        <dbReference type="EMBL" id="XDV70526.1"/>
    </source>
</evidence>
<dbReference type="RefSeq" id="WP_280623403.1">
    <property type="nucleotide sequence ID" value="NZ_CP165735.1"/>
</dbReference>
<dbReference type="Gene3D" id="3.40.50.2000">
    <property type="entry name" value="Glycogen Phosphorylase B"/>
    <property type="match status" value="2"/>
</dbReference>
<gene>
    <name evidence="6" type="ORF">ABQM86_00650</name>
    <name evidence="5" type="ORF">ABQM86_16385</name>
</gene>
<evidence type="ECO:0000313" key="6">
    <source>
        <dbReference type="EMBL" id="XDV71736.1"/>
    </source>
</evidence>
<accession>A0AB39YLX9</accession>
<evidence type="ECO:0000256" key="2">
    <source>
        <dbReference type="ARBA" id="ARBA00022679"/>
    </source>
</evidence>
<dbReference type="EMBL" id="CP165735">
    <property type="protein sequence ID" value="XDV70526.1"/>
    <property type="molecule type" value="Genomic_DNA"/>
</dbReference>
<dbReference type="CDD" id="cd03809">
    <property type="entry name" value="GT4_MtfB-like"/>
    <property type="match status" value="1"/>
</dbReference>
<reference evidence="5" key="1">
    <citation type="submission" date="2024-07" db="EMBL/GenBank/DDBJ databases">
        <authorList>
            <person name="Li J."/>
            <person name="Wei H."/>
            <person name="Ma J."/>
        </authorList>
    </citation>
    <scope>NUCLEOTIDE SEQUENCE</scope>
    <source>
        <strain evidence="5">AMU7</strain>
    </source>
</reference>
<keyword evidence="1" id="KW-0328">Glycosyltransferase</keyword>
<evidence type="ECO:0000256" key="1">
    <source>
        <dbReference type="ARBA" id="ARBA00022676"/>
    </source>
</evidence>
<protein>
    <submittedName>
        <fullName evidence="5">Glycosyltransferase family 4 protein</fullName>
    </submittedName>
</protein>
<keyword evidence="2" id="KW-0808">Transferase</keyword>
<feature type="domain" description="Glycosyl transferase family 1" evidence="3">
    <location>
        <begin position="173"/>
        <end position="308"/>
    </location>
</feature>
<proteinExistence type="predicted"/>